<organism evidence="2 3">
    <name type="scientific">Smittium culicis</name>
    <dbReference type="NCBI Taxonomy" id="133412"/>
    <lineage>
        <taxon>Eukaryota</taxon>
        <taxon>Fungi</taxon>
        <taxon>Fungi incertae sedis</taxon>
        <taxon>Zoopagomycota</taxon>
        <taxon>Kickxellomycotina</taxon>
        <taxon>Harpellomycetes</taxon>
        <taxon>Harpellales</taxon>
        <taxon>Legeriomycetaceae</taxon>
        <taxon>Smittium</taxon>
    </lineage>
</organism>
<sequence>MISKEQKDKIRLRIVGKYIELEDRISVLREMSSVILMNLDEKLVEFSKYALLNIGVDWEQREPSDDDEECSLDSKKVYERAIDVQQNQYLTNILDVKRLNIGLSDEEVGSVLELWMRSANDSDINNNTLVSISSNEGTRNGQQNNTDHYSSEPFSPRSFDNNKKNLQPYQIVSKKRIFNRKRVSLLMLLHVLVYYSEIDLERHFFYPSYGDDSYIASKKISRVAQIEEIALQAVMSFGLTWDLSNNPPKDLKMLCMSTLLGLGSVFSKLIVSVGSGRGKETNLADLEEIDSSISGNLYGIEIFSEWFDICSKMISFEQSKKSKIANLLIYLQISSERLVSQKSEFNPELFLSLLLELLTEFRKMRPDYEPVVVYPNYSQNNRHSYEMVLYARPSMSAIDAETSVTSNKKREDAKSDIKAHSPLQSLMLQSNKTKRLGVNQFGRTFEGSPKPSEIKVSDSRKDNENFPSPRATKSFTNSAAAYSWKNSNSRSGAKGKSEYALDKLERESVGSEFDKLYDHVHKNFNQNNWVRGLIRNGSNKENSISSIGVGINDNLTNPNDGAYGREEEDTKTLFKSNNVNVASPNINKFAKNKILSAERFTTIQPVKKNASFNNFSTIQANKDTTTFKNNMYDKSNNESDRGRVILNTSRGMIGNDLEVISKIGTLNSDSNSSSSGTYSHSYYGYDSNQKRTDTTFSNIGNDSLQEVAMVAVALSESMASNMNY</sequence>
<feature type="compositionally biased region" description="Basic and acidic residues" evidence="1">
    <location>
        <begin position="452"/>
        <end position="464"/>
    </location>
</feature>
<dbReference type="Proteomes" id="UP000187283">
    <property type="component" value="Unassembled WGS sequence"/>
</dbReference>
<comment type="caution">
    <text evidence="2">The sequence shown here is derived from an EMBL/GenBank/DDBJ whole genome shotgun (WGS) entry which is preliminary data.</text>
</comment>
<evidence type="ECO:0000313" key="3">
    <source>
        <dbReference type="Proteomes" id="UP000187283"/>
    </source>
</evidence>
<accession>A0A1R1XUK3</accession>
<evidence type="ECO:0000313" key="2">
    <source>
        <dbReference type="EMBL" id="OMJ18294.1"/>
    </source>
</evidence>
<feature type="region of interest" description="Disordered" evidence="1">
    <location>
        <begin position="441"/>
        <end position="473"/>
    </location>
</feature>
<protein>
    <submittedName>
        <fullName evidence="2">Uncharacterized protein</fullName>
    </submittedName>
</protein>
<name>A0A1R1XUK3_9FUNG</name>
<dbReference type="OrthoDB" id="5549534at2759"/>
<feature type="compositionally biased region" description="Polar residues" evidence="1">
    <location>
        <begin position="127"/>
        <end position="148"/>
    </location>
</feature>
<evidence type="ECO:0000256" key="1">
    <source>
        <dbReference type="SAM" id="MobiDB-lite"/>
    </source>
</evidence>
<feature type="region of interest" description="Disordered" evidence="1">
    <location>
        <begin position="127"/>
        <end position="162"/>
    </location>
</feature>
<dbReference type="AlphaFoldDB" id="A0A1R1XUK3"/>
<gene>
    <name evidence="2" type="ORF">AYI70_g5433</name>
</gene>
<reference evidence="2 3" key="1">
    <citation type="submission" date="2017-01" db="EMBL/GenBank/DDBJ databases">
        <authorList>
            <person name="Mah S.A."/>
            <person name="Swanson W.J."/>
            <person name="Moy G.W."/>
            <person name="Vacquier V.D."/>
        </authorList>
    </citation>
    <scope>NUCLEOTIDE SEQUENCE [LARGE SCALE GENOMIC DNA]</scope>
    <source>
        <strain evidence="2 3">GSMNP</strain>
    </source>
</reference>
<dbReference type="EMBL" id="LSSN01001793">
    <property type="protein sequence ID" value="OMJ18294.1"/>
    <property type="molecule type" value="Genomic_DNA"/>
</dbReference>
<keyword evidence="3" id="KW-1185">Reference proteome</keyword>
<proteinExistence type="predicted"/>